<reference evidence="3" key="1">
    <citation type="submission" date="2022-12" db="EMBL/GenBank/DDBJ databases">
        <title>Chromosome-level genome assembly of the bean flower thrips Megalurothrips usitatus.</title>
        <authorList>
            <person name="Ma L."/>
            <person name="Liu Q."/>
            <person name="Li H."/>
            <person name="Cai W."/>
        </authorList>
    </citation>
    <scope>NUCLEOTIDE SEQUENCE</scope>
    <source>
        <strain evidence="3">Cailab_2022a</strain>
    </source>
</reference>
<accession>A0AAV7X4P8</accession>
<evidence type="ECO:0000256" key="1">
    <source>
        <dbReference type="SAM" id="MobiDB-lite"/>
    </source>
</evidence>
<protein>
    <submittedName>
        <fullName evidence="3">Uncharacterized protein</fullName>
    </submittedName>
</protein>
<keyword evidence="2" id="KW-0472">Membrane</keyword>
<dbReference type="AlphaFoldDB" id="A0AAV7X4P8"/>
<dbReference type="EMBL" id="JAPTSV010000016">
    <property type="protein sequence ID" value="KAJ1519522.1"/>
    <property type="molecule type" value="Genomic_DNA"/>
</dbReference>
<dbReference type="Proteomes" id="UP001075354">
    <property type="component" value="Chromosome 16"/>
</dbReference>
<feature type="compositionally biased region" description="Low complexity" evidence="1">
    <location>
        <begin position="190"/>
        <end position="202"/>
    </location>
</feature>
<keyword evidence="4" id="KW-1185">Reference proteome</keyword>
<evidence type="ECO:0000313" key="4">
    <source>
        <dbReference type="Proteomes" id="UP001075354"/>
    </source>
</evidence>
<name>A0AAV7X4P8_9NEOP</name>
<feature type="region of interest" description="Disordered" evidence="1">
    <location>
        <begin position="184"/>
        <end position="269"/>
    </location>
</feature>
<keyword evidence="2" id="KW-0812">Transmembrane</keyword>
<sequence length="322" mass="34088">MGPLGKIAAFFSSNTSLHHGCGNNNAPSAKELKKAANAAQLAIRRRNKRNEWLYGEAGVPREVAVGAPLGGSSEDVRGRFSRRNPVWSSLRDLRSGRRGSSNVHADIPRNVKRAPDDAARHQNIIEEVVRGGRSTLPHKQNGVAVEDDGDVAPRNTLPHKTAKTLSKSPSRAFLAELFGRGGEAADEAGAETPPAAAGAGRAVQDRDQGPAAAPEQPAVGPAPPTRVQDTRETQDAEDTQGTRDPPAPCVADPPAPPPPQLVIGPALDPGYPRPTSGRILFCYSKGKRQLCEWERFPRFCPSLLLLLLLVVVVAVAAAAAAP</sequence>
<keyword evidence="2" id="KW-1133">Transmembrane helix</keyword>
<comment type="caution">
    <text evidence="3">The sequence shown here is derived from an EMBL/GenBank/DDBJ whole genome shotgun (WGS) entry which is preliminary data.</text>
</comment>
<gene>
    <name evidence="3" type="ORF">ONE63_004804</name>
</gene>
<feature type="region of interest" description="Disordered" evidence="1">
    <location>
        <begin position="132"/>
        <end position="168"/>
    </location>
</feature>
<feature type="transmembrane region" description="Helical" evidence="2">
    <location>
        <begin position="303"/>
        <end position="321"/>
    </location>
</feature>
<evidence type="ECO:0000256" key="2">
    <source>
        <dbReference type="SAM" id="Phobius"/>
    </source>
</evidence>
<feature type="compositionally biased region" description="Pro residues" evidence="1">
    <location>
        <begin position="245"/>
        <end position="260"/>
    </location>
</feature>
<evidence type="ECO:0000313" key="3">
    <source>
        <dbReference type="EMBL" id="KAJ1519522.1"/>
    </source>
</evidence>
<proteinExistence type="predicted"/>
<organism evidence="3 4">
    <name type="scientific">Megalurothrips usitatus</name>
    <name type="common">bean blossom thrips</name>
    <dbReference type="NCBI Taxonomy" id="439358"/>
    <lineage>
        <taxon>Eukaryota</taxon>
        <taxon>Metazoa</taxon>
        <taxon>Ecdysozoa</taxon>
        <taxon>Arthropoda</taxon>
        <taxon>Hexapoda</taxon>
        <taxon>Insecta</taxon>
        <taxon>Pterygota</taxon>
        <taxon>Neoptera</taxon>
        <taxon>Paraneoptera</taxon>
        <taxon>Thysanoptera</taxon>
        <taxon>Terebrantia</taxon>
        <taxon>Thripoidea</taxon>
        <taxon>Thripidae</taxon>
        <taxon>Megalurothrips</taxon>
    </lineage>
</organism>